<evidence type="ECO:0000313" key="2">
    <source>
        <dbReference type="EMBL" id="SPC75961.1"/>
    </source>
</evidence>
<dbReference type="AlphaFoldDB" id="A0A2N9EMQ0"/>
<reference evidence="2" key="1">
    <citation type="submission" date="2018-02" db="EMBL/GenBank/DDBJ databases">
        <authorList>
            <person name="Cohen D.B."/>
            <person name="Kent A.D."/>
        </authorList>
    </citation>
    <scope>NUCLEOTIDE SEQUENCE</scope>
</reference>
<gene>
    <name evidence="2" type="ORF">FSB_LOCUS3843</name>
</gene>
<protein>
    <submittedName>
        <fullName evidence="2">Uncharacterized protein</fullName>
    </submittedName>
</protein>
<feature type="compositionally biased region" description="Polar residues" evidence="1">
    <location>
        <begin position="28"/>
        <end position="50"/>
    </location>
</feature>
<sequence>MKNPEAPISSSAAAPTLTFEAATDAHPNPNSTNNISYGLNLRPNSKSKSNTVDEDNEQPRSNNNNNNGVENMCQWIASQGSDMVLVEDSEQCISDLHHLGTWRRFFAGNSLREIGGCGSKLWVVR</sequence>
<dbReference type="EMBL" id="OIVN01000191">
    <property type="protein sequence ID" value="SPC75961.1"/>
    <property type="molecule type" value="Genomic_DNA"/>
</dbReference>
<feature type="region of interest" description="Disordered" evidence="1">
    <location>
        <begin position="1"/>
        <end position="69"/>
    </location>
</feature>
<evidence type="ECO:0000256" key="1">
    <source>
        <dbReference type="SAM" id="MobiDB-lite"/>
    </source>
</evidence>
<proteinExistence type="predicted"/>
<name>A0A2N9EMQ0_FAGSY</name>
<organism evidence="2">
    <name type="scientific">Fagus sylvatica</name>
    <name type="common">Beechnut</name>
    <dbReference type="NCBI Taxonomy" id="28930"/>
    <lineage>
        <taxon>Eukaryota</taxon>
        <taxon>Viridiplantae</taxon>
        <taxon>Streptophyta</taxon>
        <taxon>Embryophyta</taxon>
        <taxon>Tracheophyta</taxon>
        <taxon>Spermatophyta</taxon>
        <taxon>Magnoliopsida</taxon>
        <taxon>eudicotyledons</taxon>
        <taxon>Gunneridae</taxon>
        <taxon>Pentapetalae</taxon>
        <taxon>rosids</taxon>
        <taxon>fabids</taxon>
        <taxon>Fagales</taxon>
        <taxon>Fagaceae</taxon>
        <taxon>Fagus</taxon>
    </lineage>
</organism>
<accession>A0A2N9EMQ0</accession>